<accession>A0A6B9LQT0</accession>
<dbReference type="EMBL" id="KY385381">
    <property type="protein sequence ID" value="QHB49800.1"/>
    <property type="molecule type" value="Genomic_DNA"/>
</dbReference>
<gene>
    <name evidence="1" type="primary">173</name>
    <name evidence="1" type="ORF">EniyanLRS_173</name>
</gene>
<reference evidence="1 2" key="1">
    <citation type="submission" date="2016-12" db="EMBL/GenBank/DDBJ databases">
        <title>Whole genome Sequence of Mycobacteriophages.</title>
        <authorList>
            <person name="Bajpai U."/>
        </authorList>
    </citation>
    <scope>NUCLEOTIDE SEQUENCE [LARGE SCALE GENOMIC DNA]</scope>
</reference>
<protein>
    <submittedName>
        <fullName evidence="1">Uncharacterized protein</fullName>
    </submittedName>
</protein>
<name>A0A6B9LQT0_9CAUD</name>
<proteinExistence type="predicted"/>
<evidence type="ECO:0000313" key="1">
    <source>
        <dbReference type="EMBL" id="QHB49800.1"/>
    </source>
</evidence>
<organism evidence="1 2">
    <name type="scientific">Mycobacterium phage EniyanLRS</name>
    <dbReference type="NCBI Taxonomy" id="1933770"/>
    <lineage>
        <taxon>Viruses</taxon>
        <taxon>Duplodnaviria</taxon>
        <taxon>Heunggongvirae</taxon>
        <taxon>Uroviricota</taxon>
        <taxon>Caudoviricetes</taxon>
        <taxon>Vilmaviridae</taxon>
        <taxon>Wildcatvirus</taxon>
        <taxon>Wildcatvirus wildcat</taxon>
        <taxon>Mycobacterium virus Wildcat</taxon>
    </lineage>
</organism>
<evidence type="ECO:0000313" key="2">
    <source>
        <dbReference type="Proteomes" id="UP000240702"/>
    </source>
</evidence>
<dbReference type="Proteomes" id="UP000240702">
    <property type="component" value="Segment"/>
</dbReference>
<sequence>MGTGTRRRVTVGVWTFFRTMGKRGTRGSGTHPQGAECAASETTQSALALRVYSEFDLLAEFFTDLFGYTKRNCVH</sequence>